<dbReference type="PROSITE" id="PS50093">
    <property type="entry name" value="PKD"/>
    <property type="match status" value="1"/>
</dbReference>
<proteinExistence type="predicted"/>
<evidence type="ECO:0000256" key="1">
    <source>
        <dbReference type="SAM" id="SignalP"/>
    </source>
</evidence>
<comment type="caution">
    <text evidence="3">The sequence shown here is derived from an EMBL/GenBank/DDBJ whole genome shotgun (WGS) entry which is preliminary data.</text>
</comment>
<feature type="signal peptide" evidence="1">
    <location>
        <begin position="1"/>
        <end position="34"/>
    </location>
</feature>
<dbReference type="InterPro" id="IPR015919">
    <property type="entry name" value="Cadherin-like_sf"/>
</dbReference>
<dbReference type="Pfam" id="PF18962">
    <property type="entry name" value="Por_Secre_tail"/>
    <property type="match status" value="1"/>
</dbReference>
<organism evidence="3 4">
    <name type="scientific">Neolewinella marina</name>
    <dbReference type="NCBI Taxonomy" id="438751"/>
    <lineage>
        <taxon>Bacteria</taxon>
        <taxon>Pseudomonadati</taxon>
        <taxon>Bacteroidota</taxon>
        <taxon>Saprospiria</taxon>
        <taxon>Saprospirales</taxon>
        <taxon>Lewinellaceae</taxon>
        <taxon>Neolewinella</taxon>
    </lineage>
</organism>
<sequence length="977" mass="103961">MKIIPTLKGVIATALPLPSLLAFCLLCSVGPAGAASYFEGPAVRSIPALTVTADTEWTYVVNGSFTGEGLGFAATLADGSRLPDWVKFSPAEATFTIQAPAAAVGELYQLRVTALDALGFQASVSFPLAVGTNLPDCRVDANTDRLGKILHCAGDTVTLRGYSASDAYRWTGPNGFSSSASEPRVTAPGLYVLASGTAACPNRAVVEVVQIEDCAADPDRNLIPTALIRADRLTGTGPLTVQFDATTSKDADGQVLNYRWSWEGGSATGPRPRVVFPKGVHEVILQVTDDTGARSTDRVYVTAFAPPTYATFWLEAECARVGENWATHTSSAASGEAYAASPRNATQAAPAAAPENLLTFTIRDAQEGPFRLFARVDAPSGFSDSYYLRVNGGAWYAWKSGLTRSAGFQWNEMLEAVNLVAGTNTIDIAFREAGTRIDKLFLSATGERPSGLGGIDYSCNAPNEPPVAVATVDQPYGATPLAVTLDGSNSADLDGRIVSYQWKWNGGSAEGVRPTALLTTGTYSVTLTVTDDGGLEDRDVVTIQVNEAPPALAGDFWLEAECAVVGSNWTTETALLASGQKYVVTPRGSAMTAAPEDRAENRVRFTLASAAAGTYQLFARINAPTNTADSYWVRVNNGGWYKWSSGIAQSSGFSWNKMPTGLTLAEGVNTIDFAFREAGAQLDKIYLTQRGSLPTGFGSDASNCEAANPAGASEAECALVNNGWQERSSADASEGTYMVFAGERQLDEPASDVVGQELQYEVVATKPGLHHLYIRLDAPDPGRNSVWVKVDNRPWMKFWRETNGDQLLTSGFEWRQVNHDGNAAAIDLGIGYHTIRIANREPGTKIDKVVLTSGVTAPAGLGPNVGGCGTTSESMDINQMSMSTTPASFTSPVAAPSVSAYPNPAVEQVTLSINSDYTGPVDLIVYDLHGRRIQEQVLEKESEQISTKLTIGSLPSGMYQVRVVEGDRSTTQSFIRR</sequence>
<gene>
    <name evidence="3" type="ORF">CGL56_17580</name>
</gene>
<dbReference type="CDD" id="cd00146">
    <property type="entry name" value="PKD"/>
    <property type="match status" value="1"/>
</dbReference>
<dbReference type="InterPro" id="IPR000601">
    <property type="entry name" value="PKD_dom"/>
</dbReference>
<dbReference type="InterPro" id="IPR035986">
    <property type="entry name" value="PKD_dom_sf"/>
</dbReference>
<dbReference type="GO" id="GO:0016020">
    <property type="term" value="C:membrane"/>
    <property type="evidence" value="ECO:0007669"/>
    <property type="project" value="InterPro"/>
</dbReference>
<dbReference type="NCBIfam" id="TIGR04183">
    <property type="entry name" value="Por_Secre_tail"/>
    <property type="match status" value="1"/>
</dbReference>
<dbReference type="Pfam" id="PF18911">
    <property type="entry name" value="PKD_4"/>
    <property type="match status" value="2"/>
</dbReference>
<dbReference type="InterPro" id="IPR022409">
    <property type="entry name" value="PKD/Chitinase_dom"/>
</dbReference>
<dbReference type="SUPFAM" id="SSF49313">
    <property type="entry name" value="Cadherin-like"/>
    <property type="match status" value="1"/>
</dbReference>
<dbReference type="Gene3D" id="2.60.120.260">
    <property type="entry name" value="Galactose-binding domain-like"/>
    <property type="match status" value="3"/>
</dbReference>
<dbReference type="AlphaFoldDB" id="A0A2G0CAU7"/>
<keyword evidence="1" id="KW-0732">Signal</keyword>
<evidence type="ECO:0000313" key="3">
    <source>
        <dbReference type="EMBL" id="PHK97092.1"/>
    </source>
</evidence>
<dbReference type="Gene3D" id="2.60.40.10">
    <property type="entry name" value="Immunoglobulins"/>
    <property type="match status" value="3"/>
</dbReference>
<evidence type="ECO:0000313" key="4">
    <source>
        <dbReference type="Proteomes" id="UP000226437"/>
    </source>
</evidence>
<protein>
    <recommendedName>
        <fullName evidence="2">PKD domain-containing protein</fullName>
    </recommendedName>
</protein>
<dbReference type="InterPro" id="IPR013783">
    <property type="entry name" value="Ig-like_fold"/>
</dbReference>
<dbReference type="Pfam" id="PF05345">
    <property type="entry name" value="He_PIG"/>
    <property type="match status" value="1"/>
</dbReference>
<feature type="domain" description="PKD" evidence="2">
    <location>
        <begin position="466"/>
        <end position="534"/>
    </location>
</feature>
<evidence type="ECO:0000259" key="2">
    <source>
        <dbReference type="PROSITE" id="PS50093"/>
    </source>
</evidence>
<name>A0A2G0CAU7_9BACT</name>
<dbReference type="SMART" id="SM00089">
    <property type="entry name" value="PKD"/>
    <property type="match status" value="2"/>
</dbReference>
<keyword evidence="4" id="KW-1185">Reference proteome</keyword>
<dbReference type="InterPro" id="IPR026444">
    <property type="entry name" value="Secre_tail"/>
</dbReference>
<reference evidence="3 4" key="1">
    <citation type="submission" date="2017-10" db="EMBL/GenBank/DDBJ databases">
        <title>The draft genome sequence of Lewinella marina KCTC 32374.</title>
        <authorList>
            <person name="Wang K."/>
        </authorList>
    </citation>
    <scope>NUCLEOTIDE SEQUENCE [LARGE SCALE GENOMIC DNA]</scope>
    <source>
        <strain evidence="3 4">MKG-38</strain>
    </source>
</reference>
<feature type="chain" id="PRO_5013760176" description="PKD domain-containing protein" evidence="1">
    <location>
        <begin position="35"/>
        <end position="977"/>
    </location>
</feature>
<dbReference type="SUPFAM" id="SSF49785">
    <property type="entry name" value="Galactose-binding domain-like"/>
    <property type="match status" value="1"/>
</dbReference>
<dbReference type="GO" id="GO:0005509">
    <property type="term" value="F:calcium ion binding"/>
    <property type="evidence" value="ECO:0007669"/>
    <property type="project" value="InterPro"/>
</dbReference>
<dbReference type="SUPFAM" id="SSF49299">
    <property type="entry name" value="PKD domain"/>
    <property type="match status" value="2"/>
</dbReference>
<dbReference type="EMBL" id="PDLO01000013">
    <property type="protein sequence ID" value="PHK97092.1"/>
    <property type="molecule type" value="Genomic_DNA"/>
</dbReference>
<dbReference type="Proteomes" id="UP000226437">
    <property type="component" value="Unassembled WGS sequence"/>
</dbReference>
<dbReference type="InterPro" id="IPR008979">
    <property type="entry name" value="Galactose-bd-like_sf"/>
</dbReference>
<accession>A0A2G0CAU7</accession>